<keyword evidence="1" id="KW-0479">Metal-binding</keyword>
<comment type="caution">
    <text evidence="8">The sequence shown here is derived from an EMBL/GenBank/DDBJ whole genome shotgun (WGS) entry which is preliminary data.</text>
</comment>
<evidence type="ECO:0000256" key="1">
    <source>
        <dbReference type="ARBA" id="ARBA00022723"/>
    </source>
</evidence>
<dbReference type="InterPro" id="IPR013087">
    <property type="entry name" value="Znf_C2H2_type"/>
</dbReference>
<evidence type="ECO:0000256" key="4">
    <source>
        <dbReference type="ARBA" id="ARBA00022833"/>
    </source>
</evidence>
<dbReference type="InterPro" id="IPR036236">
    <property type="entry name" value="Znf_C2H2_sf"/>
</dbReference>
<evidence type="ECO:0000256" key="5">
    <source>
        <dbReference type="PROSITE-ProRule" id="PRU00042"/>
    </source>
</evidence>
<dbReference type="Gene3D" id="3.30.160.60">
    <property type="entry name" value="Classic Zinc Finger"/>
    <property type="match status" value="2"/>
</dbReference>
<evidence type="ECO:0000313" key="9">
    <source>
        <dbReference type="Proteomes" id="UP001642540"/>
    </source>
</evidence>
<dbReference type="SUPFAM" id="SSF57667">
    <property type="entry name" value="beta-beta-alpha zinc fingers"/>
    <property type="match status" value="1"/>
</dbReference>
<proteinExistence type="predicted"/>
<sequence length="282" mass="32706">MPRNPFKNEEEQWFDFPKKGSGSGQSFPTLVFQQGPQSNSRPWVNPNRLCPECKVQFNQTDFRRTKETCGHVKCRSCLVKSDDGCFTCEKLEKETRKVNKKTSSLSSSSRSSTLASLFATPQPPAHVCAHCENGNFDLKRDLEVHLKEKHNVEMYHACDLCHKVFTYKEDFERHKITHGEHPFKCSKCNWEFLKKMTLERHLKNIHKITEEAARKLANEVEEEYLKTLPLPVSPEKIEDLPQDDPEMFVIEIREEGDQAKDQDLTNQLESMSVSLRMCLNVK</sequence>
<evidence type="ECO:0000259" key="7">
    <source>
        <dbReference type="PROSITE" id="PS50157"/>
    </source>
</evidence>
<dbReference type="EMBL" id="CAXLJM020000099">
    <property type="protein sequence ID" value="CAL8133411.1"/>
    <property type="molecule type" value="Genomic_DNA"/>
</dbReference>
<feature type="compositionally biased region" description="Polar residues" evidence="6">
    <location>
        <begin position="24"/>
        <end position="42"/>
    </location>
</feature>
<dbReference type="PANTHER" id="PTHR24379">
    <property type="entry name" value="KRAB AND ZINC FINGER DOMAIN-CONTAINING"/>
    <property type="match status" value="1"/>
</dbReference>
<organism evidence="8 9">
    <name type="scientific">Orchesella dallaii</name>
    <dbReference type="NCBI Taxonomy" id="48710"/>
    <lineage>
        <taxon>Eukaryota</taxon>
        <taxon>Metazoa</taxon>
        <taxon>Ecdysozoa</taxon>
        <taxon>Arthropoda</taxon>
        <taxon>Hexapoda</taxon>
        <taxon>Collembola</taxon>
        <taxon>Entomobryomorpha</taxon>
        <taxon>Entomobryoidea</taxon>
        <taxon>Orchesellidae</taxon>
        <taxon>Orchesellinae</taxon>
        <taxon>Orchesella</taxon>
    </lineage>
</organism>
<keyword evidence="3 5" id="KW-0863">Zinc-finger</keyword>
<feature type="compositionally biased region" description="Basic and acidic residues" evidence="6">
    <location>
        <begin position="1"/>
        <end position="10"/>
    </location>
</feature>
<reference evidence="8 9" key="1">
    <citation type="submission" date="2024-08" db="EMBL/GenBank/DDBJ databases">
        <authorList>
            <person name="Cucini C."/>
            <person name="Frati F."/>
        </authorList>
    </citation>
    <scope>NUCLEOTIDE SEQUENCE [LARGE SCALE GENOMIC DNA]</scope>
</reference>
<accession>A0ABP1RQS5</accession>
<dbReference type="PROSITE" id="PS00028">
    <property type="entry name" value="ZINC_FINGER_C2H2_1"/>
    <property type="match status" value="2"/>
</dbReference>
<feature type="domain" description="C2H2-type" evidence="7">
    <location>
        <begin position="156"/>
        <end position="178"/>
    </location>
</feature>
<keyword evidence="9" id="KW-1185">Reference proteome</keyword>
<dbReference type="Proteomes" id="UP001642540">
    <property type="component" value="Unassembled WGS sequence"/>
</dbReference>
<gene>
    <name evidence="8" type="ORF">ODALV1_LOCUS25055</name>
</gene>
<keyword evidence="2" id="KW-0677">Repeat</keyword>
<feature type="domain" description="C2H2-type" evidence="7">
    <location>
        <begin position="183"/>
        <end position="211"/>
    </location>
</feature>
<feature type="region of interest" description="Disordered" evidence="6">
    <location>
        <begin position="1"/>
        <end position="43"/>
    </location>
</feature>
<evidence type="ECO:0000256" key="6">
    <source>
        <dbReference type="SAM" id="MobiDB-lite"/>
    </source>
</evidence>
<dbReference type="PANTHER" id="PTHR24379:SF121">
    <property type="entry name" value="C2H2-TYPE DOMAIN-CONTAINING PROTEIN"/>
    <property type="match status" value="1"/>
</dbReference>
<protein>
    <recommendedName>
        <fullName evidence="7">C2H2-type domain-containing protein</fullName>
    </recommendedName>
</protein>
<name>A0ABP1RQS5_9HEXA</name>
<dbReference type="PROSITE" id="PS50157">
    <property type="entry name" value="ZINC_FINGER_C2H2_2"/>
    <property type="match status" value="2"/>
</dbReference>
<keyword evidence="4" id="KW-0862">Zinc</keyword>
<evidence type="ECO:0000256" key="2">
    <source>
        <dbReference type="ARBA" id="ARBA00022737"/>
    </source>
</evidence>
<evidence type="ECO:0000256" key="3">
    <source>
        <dbReference type="ARBA" id="ARBA00022771"/>
    </source>
</evidence>
<dbReference type="SMART" id="SM00355">
    <property type="entry name" value="ZnF_C2H2"/>
    <property type="match status" value="3"/>
</dbReference>
<evidence type="ECO:0000313" key="8">
    <source>
        <dbReference type="EMBL" id="CAL8133411.1"/>
    </source>
</evidence>